<evidence type="ECO:0000256" key="1">
    <source>
        <dbReference type="SAM" id="SignalP"/>
    </source>
</evidence>
<dbReference type="AlphaFoldDB" id="A0A2M3ZNZ8"/>
<feature type="signal peptide" evidence="1">
    <location>
        <begin position="1"/>
        <end position="16"/>
    </location>
</feature>
<organism evidence="2">
    <name type="scientific">Anopheles braziliensis</name>
    <dbReference type="NCBI Taxonomy" id="58242"/>
    <lineage>
        <taxon>Eukaryota</taxon>
        <taxon>Metazoa</taxon>
        <taxon>Ecdysozoa</taxon>
        <taxon>Arthropoda</taxon>
        <taxon>Hexapoda</taxon>
        <taxon>Insecta</taxon>
        <taxon>Pterygota</taxon>
        <taxon>Neoptera</taxon>
        <taxon>Endopterygota</taxon>
        <taxon>Diptera</taxon>
        <taxon>Nematocera</taxon>
        <taxon>Culicoidea</taxon>
        <taxon>Culicidae</taxon>
        <taxon>Anophelinae</taxon>
        <taxon>Anopheles</taxon>
    </lineage>
</organism>
<protein>
    <submittedName>
        <fullName evidence="2">Putative secreted peptide</fullName>
    </submittedName>
</protein>
<evidence type="ECO:0000313" key="2">
    <source>
        <dbReference type="EMBL" id="MBW30225.1"/>
    </source>
</evidence>
<dbReference type="EMBL" id="GGFM01009474">
    <property type="protein sequence ID" value="MBW30225.1"/>
    <property type="molecule type" value="Transcribed_RNA"/>
</dbReference>
<keyword evidence="1" id="KW-0732">Signal</keyword>
<reference evidence="2" key="1">
    <citation type="submission" date="2018-01" db="EMBL/GenBank/DDBJ databases">
        <title>An insight into the sialome of Amazonian anophelines.</title>
        <authorList>
            <person name="Ribeiro J.M."/>
            <person name="Scarpassa V."/>
            <person name="Calvo E."/>
        </authorList>
    </citation>
    <scope>NUCLEOTIDE SEQUENCE</scope>
    <source>
        <tissue evidence="2">Salivary glands</tissue>
    </source>
</reference>
<name>A0A2M3ZNZ8_9DIPT</name>
<feature type="chain" id="PRO_5014824406" evidence="1">
    <location>
        <begin position="17"/>
        <end position="133"/>
    </location>
</feature>
<proteinExistence type="predicted"/>
<sequence length="133" mass="14269">MFKFLSFSLSLSLLLSDDDVGVSALTAFIVCHSKQAKVTVGVQSYTGRGVICSTTTPYSSSKSKRNVSTKQFGVIVIIKGEKSFYHSATPTGSWAIGSIRGVDRTGLCGIYISKKSMSPCALREHNNAVHPFA</sequence>
<accession>A0A2M3ZNZ8</accession>